<evidence type="ECO:0000256" key="8">
    <source>
        <dbReference type="ARBA" id="ARBA00034617"/>
    </source>
</evidence>
<evidence type="ECO:0000256" key="7">
    <source>
        <dbReference type="ARBA" id="ARBA00023235"/>
    </source>
</evidence>
<sequence length="766" mass="87712">MNILEELNQSQRAAVEYNEGPALVIAGAGSGKTRVLTFKIAYLLQQGYHPWSILALTFTNKAANEMKARIAAIVGEEKAHYLFMGTFHSIFAKILRVEATRLGFSSNFTIYDESDSRSLLKTIIKEMGLNDKVYKPAFVHKKISLTKNKLILPAAYSSNSALLKNDLRDDMPEMAKIYLNYNQRCLKSNAMDFDDLLVHTFTLFQNFPDICNKYQDRFDYVLVDEYQDTNYVQQQIVYMLTQKKKRICVVGDDSQSIYSFRGANIDNILSFRQQYNGAKLFKLEQNYRSTQNIVKAANSLIKKNTLQIEKEVFTCNAEGEKIQYRSAHSDKEEALIVCKNIKRIKREDDCNYSDFAILYRTNSQSRSFEEELRKQNIPYKIFGGLSFYQRKEIKDIIAYYRLVANPDDEEALKRIINYPSRGIGDSTMAKISDCAIENATSFWHVISDPVHFNLDINQGIAAKLSIFHSLIQSYIQRADKEDAYELGADIIKTSGINKDIYGDTSPEAMARQENVDEFLGAIQNFVEERREEGRIEEAGISDFLQEIALLTDIESEDEHGEDKVNLMTIHSSKGLEYGTVFIVGMEQNIFPSPLSASSLRSLEEERRLLYVAITRAERHCFLTNAHNRWRYGKTEFCTPSCFLTEIDSRFMSVEEEVDMYENTAHKEYDERLNSLRTAFSMERQDSGRYLRKKVDPQEAEASSITSINTSQGKLSIGTLIEHQRFGLGKIVKLEGTGENQKATVEFENSGSKQLLLKFARFTIVKS</sequence>
<dbReference type="SUPFAM" id="SSF52540">
    <property type="entry name" value="P-loop containing nucleoside triphosphate hydrolases"/>
    <property type="match status" value="1"/>
</dbReference>
<comment type="catalytic activity">
    <reaction evidence="8">
        <text>Couples ATP hydrolysis with the unwinding of duplex DNA by translocating in the 3'-5' direction.</text>
        <dbReference type="EC" id="5.6.2.4"/>
    </reaction>
</comment>
<gene>
    <name evidence="15" type="ORF">JHU38_02575</name>
</gene>
<evidence type="ECO:0000256" key="3">
    <source>
        <dbReference type="ARBA" id="ARBA00022801"/>
    </source>
</evidence>
<dbReference type="EC" id="5.6.2.4" evidence="9"/>
<dbReference type="Gene3D" id="1.10.486.10">
    <property type="entry name" value="PCRA, domain 4"/>
    <property type="match status" value="1"/>
</dbReference>
<comment type="catalytic activity">
    <reaction evidence="11">
        <text>ATP + H2O = ADP + phosphate + H(+)</text>
        <dbReference type="Rhea" id="RHEA:13065"/>
        <dbReference type="ChEBI" id="CHEBI:15377"/>
        <dbReference type="ChEBI" id="CHEBI:15378"/>
        <dbReference type="ChEBI" id="CHEBI:30616"/>
        <dbReference type="ChEBI" id="CHEBI:43474"/>
        <dbReference type="ChEBI" id="CHEBI:456216"/>
        <dbReference type="EC" id="5.6.2.4"/>
    </reaction>
</comment>
<feature type="domain" description="UvrD-like helicase ATP-binding" evidence="13">
    <location>
        <begin position="5"/>
        <end position="290"/>
    </location>
</feature>
<keyword evidence="6" id="KW-0238">DNA-binding</keyword>
<evidence type="ECO:0000256" key="6">
    <source>
        <dbReference type="ARBA" id="ARBA00023125"/>
    </source>
</evidence>
<evidence type="ECO:0000259" key="13">
    <source>
        <dbReference type="PROSITE" id="PS51198"/>
    </source>
</evidence>
<reference evidence="15 16" key="1">
    <citation type="submission" date="2021-01" db="EMBL/GenBank/DDBJ databases">
        <title>Prevotella A2931 sp. nov.</title>
        <authorList>
            <person name="Buhl M."/>
            <person name="Oberhettinger P."/>
        </authorList>
    </citation>
    <scope>NUCLEOTIDE SEQUENCE [LARGE SCALE GENOMIC DNA]</scope>
    <source>
        <strain evidence="15 16">A2931</strain>
    </source>
</reference>
<evidence type="ECO:0000256" key="11">
    <source>
        <dbReference type="ARBA" id="ARBA00048988"/>
    </source>
</evidence>
<accession>A0ABS3M3J5</accession>
<name>A0ABS3M3J5_9BACT</name>
<protein>
    <recommendedName>
        <fullName evidence="9">DNA 3'-5' helicase</fullName>
        <ecNumber evidence="9">5.6.2.4</ecNumber>
    </recommendedName>
    <alternativeName>
        <fullName evidence="10">DNA 3'-5' helicase II</fullName>
    </alternativeName>
</protein>
<dbReference type="Pfam" id="PF13361">
    <property type="entry name" value="UvrD_C"/>
    <property type="match status" value="1"/>
</dbReference>
<dbReference type="InterPro" id="IPR014016">
    <property type="entry name" value="UvrD-like_ATP-bd"/>
</dbReference>
<evidence type="ECO:0000256" key="2">
    <source>
        <dbReference type="ARBA" id="ARBA00022741"/>
    </source>
</evidence>
<dbReference type="EMBL" id="JAERMS010000004">
    <property type="protein sequence ID" value="MBO1362671.1"/>
    <property type="molecule type" value="Genomic_DNA"/>
</dbReference>
<organism evidence="15 16">
    <name type="scientific">Prevotella illustrans</name>
    <dbReference type="NCBI Taxonomy" id="2800387"/>
    <lineage>
        <taxon>Bacteria</taxon>
        <taxon>Pseudomonadati</taxon>
        <taxon>Bacteroidota</taxon>
        <taxon>Bacteroidia</taxon>
        <taxon>Bacteroidales</taxon>
        <taxon>Prevotellaceae</taxon>
        <taxon>Prevotella</taxon>
    </lineage>
</organism>
<dbReference type="Pfam" id="PF00580">
    <property type="entry name" value="UvrD-helicase"/>
    <property type="match status" value="1"/>
</dbReference>
<dbReference type="InterPro" id="IPR013986">
    <property type="entry name" value="DExx_box_DNA_helicase_dom_sf"/>
</dbReference>
<dbReference type="RefSeq" id="WP_199222675.1">
    <property type="nucleotide sequence ID" value="NZ_JAERMS010000004.1"/>
</dbReference>
<evidence type="ECO:0000256" key="10">
    <source>
        <dbReference type="ARBA" id="ARBA00034923"/>
    </source>
</evidence>
<keyword evidence="16" id="KW-1185">Reference proteome</keyword>
<dbReference type="PROSITE" id="PS51217">
    <property type="entry name" value="UVRD_HELICASE_CTER"/>
    <property type="match status" value="1"/>
</dbReference>
<evidence type="ECO:0000256" key="9">
    <source>
        <dbReference type="ARBA" id="ARBA00034808"/>
    </source>
</evidence>
<keyword evidence="4 12" id="KW-0347">Helicase</keyword>
<dbReference type="PANTHER" id="PTHR11070:SF2">
    <property type="entry name" value="ATP-DEPENDENT DNA HELICASE SRS2"/>
    <property type="match status" value="1"/>
</dbReference>
<evidence type="ECO:0000259" key="14">
    <source>
        <dbReference type="PROSITE" id="PS51217"/>
    </source>
</evidence>
<dbReference type="Gene3D" id="1.10.10.160">
    <property type="match status" value="1"/>
</dbReference>
<dbReference type="Gene3D" id="3.40.50.300">
    <property type="entry name" value="P-loop containing nucleotide triphosphate hydrolases"/>
    <property type="match status" value="2"/>
</dbReference>
<feature type="binding site" evidence="12">
    <location>
        <begin position="26"/>
        <end position="33"/>
    </location>
    <ligand>
        <name>ATP</name>
        <dbReference type="ChEBI" id="CHEBI:30616"/>
    </ligand>
</feature>
<keyword evidence="2 12" id="KW-0547">Nucleotide-binding</keyword>
<dbReference type="PANTHER" id="PTHR11070">
    <property type="entry name" value="UVRD / RECB / PCRA DNA HELICASE FAMILY MEMBER"/>
    <property type="match status" value="1"/>
</dbReference>
<keyword evidence="5 12" id="KW-0067">ATP-binding</keyword>
<dbReference type="Pfam" id="PF21196">
    <property type="entry name" value="PcrA_UvrD_tudor"/>
    <property type="match status" value="1"/>
</dbReference>
<dbReference type="CDD" id="cd18807">
    <property type="entry name" value="SF1_C_UvrD"/>
    <property type="match status" value="1"/>
</dbReference>
<evidence type="ECO:0000256" key="12">
    <source>
        <dbReference type="PROSITE-ProRule" id="PRU00560"/>
    </source>
</evidence>
<dbReference type="InterPro" id="IPR000212">
    <property type="entry name" value="DNA_helicase_UvrD/REP"/>
</dbReference>
<dbReference type="InterPro" id="IPR027417">
    <property type="entry name" value="P-loop_NTPase"/>
</dbReference>
<keyword evidence="7" id="KW-0413">Isomerase</keyword>
<dbReference type="PROSITE" id="PS51198">
    <property type="entry name" value="UVRD_HELICASE_ATP_BIND"/>
    <property type="match status" value="1"/>
</dbReference>
<feature type="domain" description="UvrD-like helicase C-terminal" evidence="14">
    <location>
        <begin position="291"/>
        <end position="574"/>
    </location>
</feature>
<evidence type="ECO:0000313" key="15">
    <source>
        <dbReference type="EMBL" id="MBO1362671.1"/>
    </source>
</evidence>
<evidence type="ECO:0000313" key="16">
    <source>
        <dbReference type="Proteomes" id="UP000664265"/>
    </source>
</evidence>
<evidence type="ECO:0000256" key="4">
    <source>
        <dbReference type="ARBA" id="ARBA00022806"/>
    </source>
</evidence>
<dbReference type="CDD" id="cd17932">
    <property type="entry name" value="DEXQc_UvrD"/>
    <property type="match status" value="1"/>
</dbReference>
<comment type="caution">
    <text evidence="15">The sequence shown here is derived from an EMBL/GenBank/DDBJ whole genome shotgun (WGS) entry which is preliminary data.</text>
</comment>
<comment type="similarity">
    <text evidence="1">Belongs to the helicase family. UvrD subfamily.</text>
</comment>
<dbReference type="InterPro" id="IPR014017">
    <property type="entry name" value="DNA_helicase_UvrD-like_C"/>
</dbReference>
<dbReference type="Proteomes" id="UP000664265">
    <property type="component" value="Unassembled WGS sequence"/>
</dbReference>
<evidence type="ECO:0000256" key="1">
    <source>
        <dbReference type="ARBA" id="ARBA00009922"/>
    </source>
</evidence>
<proteinExistence type="inferred from homology"/>
<keyword evidence="3 12" id="KW-0378">Hydrolase</keyword>
<evidence type="ECO:0000256" key="5">
    <source>
        <dbReference type="ARBA" id="ARBA00022840"/>
    </source>
</evidence>